<dbReference type="InterPro" id="IPR039220">
    <property type="entry name" value="FAM3"/>
</dbReference>
<evidence type="ECO:0000313" key="9">
    <source>
        <dbReference type="Proteomes" id="UP000515152"/>
    </source>
</evidence>
<evidence type="ECO:0000256" key="4">
    <source>
        <dbReference type="ARBA" id="ARBA00022729"/>
    </source>
</evidence>
<dbReference type="GeneID" id="105913358"/>
<evidence type="ECO:0000256" key="1">
    <source>
        <dbReference type="ARBA" id="ARBA00004613"/>
    </source>
</evidence>
<organism evidence="9 10">
    <name type="scientific">Clupea harengus</name>
    <name type="common">Atlantic herring</name>
    <dbReference type="NCBI Taxonomy" id="7950"/>
    <lineage>
        <taxon>Eukaryota</taxon>
        <taxon>Metazoa</taxon>
        <taxon>Chordata</taxon>
        <taxon>Craniata</taxon>
        <taxon>Vertebrata</taxon>
        <taxon>Euteleostomi</taxon>
        <taxon>Actinopterygii</taxon>
        <taxon>Neopterygii</taxon>
        <taxon>Teleostei</taxon>
        <taxon>Clupei</taxon>
        <taxon>Clupeiformes</taxon>
        <taxon>Clupeoidei</taxon>
        <taxon>Clupeidae</taxon>
        <taxon>Clupea</taxon>
    </lineage>
</organism>
<dbReference type="GO" id="GO:0005576">
    <property type="term" value="C:extracellular region"/>
    <property type="evidence" value="ECO:0007669"/>
    <property type="project" value="UniProtKB-SubCell"/>
</dbReference>
<dbReference type="PANTHER" id="PTHR14592">
    <property type="entry name" value="UNCHARACTERIZED FAM3"/>
    <property type="match status" value="1"/>
</dbReference>
<keyword evidence="6" id="KW-1015">Disulfide bond</keyword>
<dbReference type="PROSITE" id="PS52031">
    <property type="entry name" value="GG_LECTIN"/>
    <property type="match status" value="1"/>
</dbReference>
<evidence type="ECO:0000256" key="5">
    <source>
        <dbReference type="ARBA" id="ARBA00022734"/>
    </source>
</evidence>
<sequence>MVIIIIITARTGEAISTGTFNMWFGDVESLVTFLKAIQKDTFVLIATFDDGATKITAEARELIAELGSSAINSLAFRDNWVFAGGKGITGKSPFEQHAKNNKSNNKYDNWPELLELKGCLPQKLD</sequence>
<dbReference type="AlphaFoldDB" id="A0A6P8ES24"/>
<evidence type="ECO:0000256" key="7">
    <source>
        <dbReference type="PROSITE-ProRule" id="PRU01375"/>
    </source>
</evidence>
<evidence type="ECO:0000313" key="10">
    <source>
        <dbReference type="RefSeq" id="XP_031418973.1"/>
    </source>
</evidence>
<proteinExistence type="inferred from homology"/>
<keyword evidence="9" id="KW-1185">Reference proteome</keyword>
<dbReference type="InterPro" id="IPR039477">
    <property type="entry name" value="ILEI/PANDER_dom"/>
</dbReference>
<dbReference type="Proteomes" id="UP000515152">
    <property type="component" value="Chromosome 3"/>
</dbReference>
<dbReference type="GO" id="GO:0030246">
    <property type="term" value="F:carbohydrate binding"/>
    <property type="evidence" value="ECO:0007669"/>
    <property type="project" value="UniProtKB-UniRule"/>
</dbReference>
<dbReference type="KEGG" id="char:105913358"/>
<keyword evidence="5 7" id="KW-0430">Lectin</keyword>
<feature type="domain" description="ILEI/PANDER" evidence="8">
    <location>
        <begin position="3"/>
        <end position="87"/>
    </location>
</feature>
<comment type="subcellular location">
    <subcellularLocation>
        <location evidence="1">Secreted</location>
    </subcellularLocation>
</comment>
<evidence type="ECO:0000256" key="2">
    <source>
        <dbReference type="ARBA" id="ARBA00010905"/>
    </source>
</evidence>
<dbReference type="RefSeq" id="XP_031418973.1">
    <property type="nucleotide sequence ID" value="XM_031563113.1"/>
</dbReference>
<evidence type="ECO:0000256" key="3">
    <source>
        <dbReference type="ARBA" id="ARBA00022525"/>
    </source>
</evidence>
<dbReference type="Pfam" id="PF15711">
    <property type="entry name" value="ILEI"/>
    <property type="match status" value="1"/>
</dbReference>
<reference evidence="10" key="1">
    <citation type="submission" date="2025-08" db="UniProtKB">
        <authorList>
            <consortium name="RefSeq"/>
        </authorList>
    </citation>
    <scope>IDENTIFICATION</scope>
</reference>
<name>A0A6P8ES24_CLUHA</name>
<dbReference type="OrthoDB" id="440755at2759"/>
<evidence type="ECO:0000256" key="6">
    <source>
        <dbReference type="ARBA" id="ARBA00023157"/>
    </source>
</evidence>
<gene>
    <name evidence="10" type="primary">zgc:101783</name>
</gene>
<keyword evidence="4" id="KW-0732">Signal</keyword>
<protein>
    <submittedName>
        <fullName evidence="10">Protein FAM3C-like</fullName>
    </submittedName>
</protein>
<evidence type="ECO:0000259" key="8">
    <source>
        <dbReference type="Pfam" id="PF15711"/>
    </source>
</evidence>
<comment type="similarity">
    <text evidence="2">Belongs to the FAM3 family.</text>
</comment>
<keyword evidence="3" id="KW-0964">Secreted</keyword>
<accession>A0A6P8ES24</accession>